<proteinExistence type="predicted"/>
<sequence>MGFAQGLVLALLGVLFAAWGMLAFRILLRLAARAREASDGVPGPSTQLAVWNGWLRDPADRRARRGFLAVSVALFAAIALAVWVMAPAAG</sequence>
<dbReference type="KEGG" id="cmag:CBW24_15000"/>
<dbReference type="AlphaFoldDB" id="A0A291M2I9"/>
<dbReference type="RefSeq" id="WP_097374044.1">
    <property type="nucleotide sequence ID" value="NZ_CP021404.1"/>
</dbReference>
<evidence type="ECO:0000313" key="3">
    <source>
        <dbReference type="Proteomes" id="UP000219050"/>
    </source>
</evidence>
<evidence type="ECO:0000313" key="2">
    <source>
        <dbReference type="EMBL" id="ATI43186.1"/>
    </source>
</evidence>
<reference evidence="2 3" key="1">
    <citation type="submission" date="2017-05" db="EMBL/GenBank/DDBJ databases">
        <title>Comparative genomic and metabolic analysis of manganese-oxidizing mechanisms in Celeribater manganoxidans DY25T: its adaption to the environment of polymetallic nodule.</title>
        <authorList>
            <person name="Wang X."/>
        </authorList>
    </citation>
    <scope>NUCLEOTIDE SEQUENCE [LARGE SCALE GENOMIC DNA]</scope>
    <source>
        <strain evidence="2 3">DY25</strain>
    </source>
</reference>
<protein>
    <submittedName>
        <fullName evidence="2">Uncharacterized protein</fullName>
    </submittedName>
</protein>
<dbReference type="Proteomes" id="UP000219050">
    <property type="component" value="Chromosome"/>
</dbReference>
<name>A0A291M2I9_9RHOB</name>
<feature type="transmembrane region" description="Helical" evidence="1">
    <location>
        <begin position="66"/>
        <end position="86"/>
    </location>
</feature>
<feature type="transmembrane region" description="Helical" evidence="1">
    <location>
        <begin position="6"/>
        <end position="28"/>
    </location>
</feature>
<keyword evidence="1" id="KW-1133">Transmembrane helix</keyword>
<evidence type="ECO:0000256" key="1">
    <source>
        <dbReference type="SAM" id="Phobius"/>
    </source>
</evidence>
<dbReference type="EMBL" id="CP021404">
    <property type="protein sequence ID" value="ATI43186.1"/>
    <property type="molecule type" value="Genomic_DNA"/>
</dbReference>
<accession>A0A291M2I9</accession>
<keyword evidence="1" id="KW-0812">Transmembrane</keyword>
<keyword evidence="1" id="KW-0472">Membrane</keyword>
<keyword evidence="3" id="KW-1185">Reference proteome</keyword>
<organism evidence="2 3">
    <name type="scientific">Pacificitalea manganoxidans</name>
    <dbReference type="NCBI Taxonomy" id="1411902"/>
    <lineage>
        <taxon>Bacteria</taxon>
        <taxon>Pseudomonadati</taxon>
        <taxon>Pseudomonadota</taxon>
        <taxon>Alphaproteobacteria</taxon>
        <taxon>Rhodobacterales</taxon>
        <taxon>Paracoccaceae</taxon>
        <taxon>Pacificitalea</taxon>
    </lineage>
</organism>
<gene>
    <name evidence="2" type="ORF">CBW24_15000</name>
</gene>